<reference evidence="1" key="1">
    <citation type="submission" date="2020-08" db="EMBL/GenBank/DDBJ databases">
        <title>Multicomponent nature underlies the extraordinary mechanical properties of spider dragline silk.</title>
        <authorList>
            <person name="Kono N."/>
            <person name="Nakamura H."/>
            <person name="Mori M."/>
            <person name="Yoshida Y."/>
            <person name="Ohtoshi R."/>
            <person name="Malay A.D."/>
            <person name="Moran D.A.P."/>
            <person name="Tomita M."/>
            <person name="Numata K."/>
            <person name="Arakawa K."/>
        </authorList>
    </citation>
    <scope>NUCLEOTIDE SEQUENCE</scope>
</reference>
<organism evidence="1 2">
    <name type="scientific">Trichonephila clavipes</name>
    <name type="common">Golden silk orbweaver</name>
    <name type="synonym">Nephila clavipes</name>
    <dbReference type="NCBI Taxonomy" id="2585209"/>
    <lineage>
        <taxon>Eukaryota</taxon>
        <taxon>Metazoa</taxon>
        <taxon>Ecdysozoa</taxon>
        <taxon>Arthropoda</taxon>
        <taxon>Chelicerata</taxon>
        <taxon>Arachnida</taxon>
        <taxon>Araneae</taxon>
        <taxon>Araneomorphae</taxon>
        <taxon>Entelegynae</taxon>
        <taxon>Araneoidea</taxon>
        <taxon>Nephilidae</taxon>
        <taxon>Trichonephila</taxon>
    </lineage>
</organism>
<proteinExistence type="predicted"/>
<keyword evidence="2" id="KW-1185">Reference proteome</keyword>
<evidence type="ECO:0000313" key="2">
    <source>
        <dbReference type="Proteomes" id="UP000887159"/>
    </source>
</evidence>
<gene>
    <name evidence="1" type="ORF">TNCV_2465021</name>
</gene>
<sequence>MLSSDDLGSGPRMSKAIRSKGAPTLYSCSLPLVRFLGPLRAAQGSHMRNTFLRHCSSRSAHELFYQPVDLFGRSHHSTGPMPIWMAL</sequence>
<comment type="caution">
    <text evidence="1">The sequence shown here is derived from an EMBL/GenBank/DDBJ whole genome shotgun (WGS) entry which is preliminary data.</text>
</comment>
<evidence type="ECO:0000313" key="1">
    <source>
        <dbReference type="EMBL" id="GFX87609.1"/>
    </source>
</evidence>
<dbReference type="EMBL" id="BMAU01021036">
    <property type="protein sequence ID" value="GFX87609.1"/>
    <property type="molecule type" value="Genomic_DNA"/>
</dbReference>
<name>A0A8X6R8T5_TRICX</name>
<dbReference type="Proteomes" id="UP000887159">
    <property type="component" value="Unassembled WGS sequence"/>
</dbReference>
<protein>
    <submittedName>
        <fullName evidence="1">Uncharacterized protein</fullName>
    </submittedName>
</protein>
<accession>A0A8X6R8T5</accession>
<dbReference type="AlphaFoldDB" id="A0A8X6R8T5"/>